<protein>
    <recommendedName>
        <fullName evidence="4">Major facilitator superfamily (MFS) profile domain-containing protein</fullName>
    </recommendedName>
</protein>
<evidence type="ECO:0000256" key="1">
    <source>
        <dbReference type="ARBA" id="ARBA00004141"/>
    </source>
</evidence>
<proteinExistence type="predicted"/>
<feature type="transmembrane region" description="Helical" evidence="3">
    <location>
        <begin position="277"/>
        <end position="296"/>
    </location>
</feature>
<feature type="transmembrane region" description="Helical" evidence="3">
    <location>
        <begin position="189"/>
        <end position="210"/>
    </location>
</feature>
<dbReference type="Proteomes" id="UP000294847">
    <property type="component" value="Chromosome 1"/>
</dbReference>
<dbReference type="Pfam" id="PF07690">
    <property type="entry name" value="MFS_1"/>
    <property type="match status" value="1"/>
</dbReference>
<dbReference type="InterPro" id="IPR036259">
    <property type="entry name" value="MFS_trans_sf"/>
</dbReference>
<feature type="region of interest" description="Disordered" evidence="2">
    <location>
        <begin position="1"/>
        <end position="73"/>
    </location>
</feature>
<evidence type="ECO:0000313" key="6">
    <source>
        <dbReference type="Proteomes" id="UP000294847"/>
    </source>
</evidence>
<gene>
    <name evidence="5" type="ORF">PoMZ_09833</name>
</gene>
<dbReference type="EMBL" id="CP034204">
    <property type="protein sequence ID" value="QBZ54141.1"/>
    <property type="molecule type" value="Genomic_DNA"/>
</dbReference>
<sequence>MDKNSGPDNRVQSSSSQDSKPEKPRDESITQNKDDDEQTMENAATISTSQASKPQTKGDAEHDASSISRPNAAVPEAASITTHNSDVESGKTSILQRAWLALSWGPEATRHNPDKPLKFSLGLNVLFAIATTVTVANIYYNQPILNKMAETFNVSFERAASVATLMQAGYAGGLLFLCPLGDVLERRPFILGLVMLTILFWLGLCITQSFEVFQAMSFLCGFTTVTPQLMLPLVGDLAPPNRRASSLSIAVAGLSLGMMVARVLSGIVSNFTEWRNIYWVALGLQLALLAALWFYLPDYPSKNPGGLNYFGMLLNIFTLMAREAVLLQACLISFCISAVFTSYWTTLSFLLSSAPYHFGPLQIGLFGLIGFFVVFWGPAFGRLVLDKMVALVPAICGILINLVGVTIGTFTGTFTIAGPILQAIFIDVSNQTCNTALRMAIFNIDPKARNRVNVAYMIAAFCGQLTGTAVGNRLYAQGGWRWSGSCSMGFLGFAILVCLARGPRETGRVGWTGGWSPRVERRDKALAIPNQQQASQELSESPENKV</sequence>
<dbReference type="Gene3D" id="1.20.1250.20">
    <property type="entry name" value="MFS general substrate transporter like domains"/>
    <property type="match status" value="1"/>
</dbReference>
<dbReference type="InterPro" id="IPR020846">
    <property type="entry name" value="MFS_dom"/>
</dbReference>
<feature type="compositionally biased region" description="Basic and acidic residues" evidence="2">
    <location>
        <begin position="19"/>
        <end position="28"/>
    </location>
</feature>
<dbReference type="SUPFAM" id="SSF103473">
    <property type="entry name" value="MFS general substrate transporter"/>
    <property type="match status" value="1"/>
</dbReference>
<feature type="transmembrane region" description="Helical" evidence="3">
    <location>
        <begin position="247"/>
        <end position="265"/>
    </location>
</feature>
<dbReference type="CDD" id="cd17324">
    <property type="entry name" value="MFS_NepI_like"/>
    <property type="match status" value="1"/>
</dbReference>
<dbReference type="AlphaFoldDB" id="A0A4P7MYB2"/>
<keyword evidence="3" id="KW-0472">Membrane</keyword>
<feature type="transmembrane region" description="Helical" evidence="3">
    <location>
        <begin position="324"/>
        <end position="344"/>
    </location>
</feature>
<evidence type="ECO:0000313" key="5">
    <source>
        <dbReference type="EMBL" id="QBZ54141.1"/>
    </source>
</evidence>
<comment type="subcellular location">
    <subcellularLocation>
        <location evidence="1">Membrane</location>
        <topology evidence="1">Multi-pass membrane protein</topology>
    </subcellularLocation>
</comment>
<reference evidence="5 6" key="1">
    <citation type="journal article" date="2019" name="Mol. Biol. Evol.">
        <title>Blast fungal genomes show frequent chromosomal changes, gene gains and losses, and effector gene turnover.</title>
        <authorList>
            <person name="Gomez Luciano L.B."/>
            <person name="Jason Tsai I."/>
            <person name="Chuma I."/>
            <person name="Tosa Y."/>
            <person name="Chen Y.H."/>
            <person name="Li J.Y."/>
            <person name="Li M.Y."/>
            <person name="Jade Lu M.Y."/>
            <person name="Nakayashiki H."/>
            <person name="Li W.H."/>
        </authorList>
    </citation>
    <scope>NUCLEOTIDE SEQUENCE [LARGE SCALE GENOMIC DNA]</scope>
    <source>
        <strain evidence="5">MZ5-1-6</strain>
    </source>
</reference>
<dbReference type="GO" id="GO:0016020">
    <property type="term" value="C:membrane"/>
    <property type="evidence" value="ECO:0007669"/>
    <property type="project" value="UniProtKB-SubCell"/>
</dbReference>
<feature type="transmembrane region" description="Helical" evidence="3">
    <location>
        <begin position="356"/>
        <end position="376"/>
    </location>
</feature>
<dbReference type="InterPro" id="IPR011701">
    <property type="entry name" value="MFS"/>
</dbReference>
<evidence type="ECO:0000259" key="4">
    <source>
        <dbReference type="PROSITE" id="PS50850"/>
    </source>
</evidence>
<feature type="compositionally biased region" description="Polar residues" evidence="2">
    <location>
        <begin position="40"/>
        <end position="55"/>
    </location>
</feature>
<accession>A0A4P7MYB2</accession>
<feature type="region of interest" description="Disordered" evidence="2">
    <location>
        <begin position="527"/>
        <end position="546"/>
    </location>
</feature>
<dbReference type="PANTHER" id="PTHR42910:SF1">
    <property type="entry name" value="MAJOR FACILITATOR SUPERFAMILY (MFS) PROFILE DOMAIN-CONTAINING PROTEIN"/>
    <property type="match status" value="1"/>
</dbReference>
<evidence type="ECO:0000256" key="3">
    <source>
        <dbReference type="SAM" id="Phobius"/>
    </source>
</evidence>
<feature type="transmembrane region" description="Helical" evidence="3">
    <location>
        <begin position="388"/>
        <end position="410"/>
    </location>
</feature>
<evidence type="ECO:0000256" key="2">
    <source>
        <dbReference type="SAM" id="MobiDB-lite"/>
    </source>
</evidence>
<keyword evidence="3" id="KW-0812">Transmembrane</keyword>
<dbReference type="PROSITE" id="PS50850">
    <property type="entry name" value="MFS"/>
    <property type="match status" value="1"/>
</dbReference>
<feature type="transmembrane region" description="Helical" evidence="3">
    <location>
        <begin position="159"/>
        <end position="177"/>
    </location>
</feature>
<keyword evidence="3" id="KW-1133">Transmembrane helix</keyword>
<feature type="compositionally biased region" description="Polar residues" evidence="2">
    <location>
        <begin position="529"/>
        <end position="546"/>
    </location>
</feature>
<feature type="domain" description="Major facilitator superfamily (MFS) profile" evidence="4">
    <location>
        <begin position="117"/>
        <end position="546"/>
    </location>
</feature>
<dbReference type="PANTHER" id="PTHR42910">
    <property type="entry name" value="TRANSPORTER SCO4007-RELATED"/>
    <property type="match status" value="1"/>
</dbReference>
<feature type="transmembrane region" description="Helical" evidence="3">
    <location>
        <begin position="119"/>
        <end position="139"/>
    </location>
</feature>
<name>A0A4P7MYB2_PYROR</name>
<feature type="transmembrane region" description="Helical" evidence="3">
    <location>
        <begin position="482"/>
        <end position="500"/>
    </location>
</feature>
<feature type="compositionally biased region" description="Polar residues" evidence="2">
    <location>
        <begin position="1"/>
        <end position="18"/>
    </location>
</feature>
<organism evidence="5 6">
    <name type="scientific">Pyricularia oryzae</name>
    <name type="common">Rice blast fungus</name>
    <name type="synonym">Magnaporthe oryzae</name>
    <dbReference type="NCBI Taxonomy" id="318829"/>
    <lineage>
        <taxon>Eukaryota</taxon>
        <taxon>Fungi</taxon>
        <taxon>Dikarya</taxon>
        <taxon>Ascomycota</taxon>
        <taxon>Pezizomycotina</taxon>
        <taxon>Sordariomycetes</taxon>
        <taxon>Sordariomycetidae</taxon>
        <taxon>Magnaporthales</taxon>
        <taxon>Pyriculariaceae</taxon>
        <taxon>Pyricularia</taxon>
    </lineage>
</organism>
<dbReference type="GO" id="GO:0022857">
    <property type="term" value="F:transmembrane transporter activity"/>
    <property type="evidence" value="ECO:0007669"/>
    <property type="project" value="InterPro"/>
</dbReference>